<dbReference type="Pfam" id="PF00621">
    <property type="entry name" value="RhoGEF"/>
    <property type="match status" value="1"/>
</dbReference>
<reference evidence="5" key="1">
    <citation type="submission" date="2021-03" db="EMBL/GenBank/DDBJ databases">
        <authorList>
            <person name="Palmer J.M."/>
        </authorList>
    </citation>
    <scope>NUCLEOTIDE SEQUENCE</scope>
    <source>
        <strain evidence="5">ARV_011</strain>
    </source>
</reference>
<dbReference type="EMBL" id="JAHMUF010000004">
    <property type="protein sequence ID" value="KAG7195232.1"/>
    <property type="molecule type" value="Genomic_DNA"/>
</dbReference>
<dbReference type="PANTHER" id="PTHR47339">
    <property type="entry name" value="CELL DIVISION CONTROL PROTEIN 24"/>
    <property type="match status" value="1"/>
</dbReference>
<dbReference type="RefSeq" id="XP_043050779.1">
    <property type="nucleotide sequence ID" value="XM_043194455.1"/>
</dbReference>
<dbReference type="Gene3D" id="1.20.900.10">
    <property type="entry name" value="Dbl homology (DH) domain"/>
    <property type="match status" value="1"/>
</dbReference>
<evidence type="ECO:0000256" key="1">
    <source>
        <dbReference type="SAM" id="Coils"/>
    </source>
</evidence>
<dbReference type="Gene3D" id="3.10.20.90">
    <property type="entry name" value="Phosphatidylinositol 3-kinase Catalytic Subunit, Chain A, domain 1"/>
    <property type="match status" value="1"/>
</dbReference>
<keyword evidence="1" id="KW-0175">Coiled coil</keyword>
<feature type="domain" description="DH" evidence="4">
    <location>
        <begin position="263"/>
        <end position="444"/>
    </location>
</feature>
<dbReference type="GO" id="GO:0005085">
    <property type="term" value="F:guanyl-nucleotide exchange factor activity"/>
    <property type="evidence" value="ECO:0007669"/>
    <property type="project" value="InterPro"/>
</dbReference>
<dbReference type="Pfam" id="PF15411">
    <property type="entry name" value="PH_10"/>
    <property type="match status" value="1"/>
</dbReference>
<dbReference type="SUPFAM" id="SSF48065">
    <property type="entry name" value="DBL homology domain (DH-domain)"/>
    <property type="match status" value="1"/>
</dbReference>
<dbReference type="InterPro" id="IPR035899">
    <property type="entry name" value="DBL_dom_sf"/>
</dbReference>
<dbReference type="PROSITE" id="PS50003">
    <property type="entry name" value="PH_DOMAIN"/>
    <property type="match status" value="1"/>
</dbReference>
<keyword evidence="6" id="KW-1185">Reference proteome</keyword>
<feature type="compositionally biased region" description="Low complexity" evidence="2">
    <location>
        <begin position="512"/>
        <end position="522"/>
    </location>
</feature>
<dbReference type="GO" id="GO:0000935">
    <property type="term" value="C:division septum"/>
    <property type="evidence" value="ECO:0007669"/>
    <property type="project" value="TreeGrafter"/>
</dbReference>
<feature type="compositionally biased region" description="Low complexity" evidence="2">
    <location>
        <begin position="693"/>
        <end position="703"/>
    </location>
</feature>
<dbReference type="GO" id="GO:0035556">
    <property type="term" value="P:intracellular signal transduction"/>
    <property type="evidence" value="ECO:0007669"/>
    <property type="project" value="InterPro"/>
</dbReference>
<feature type="region of interest" description="Disordered" evidence="2">
    <location>
        <begin position="656"/>
        <end position="707"/>
    </location>
</feature>
<dbReference type="GO" id="GO:0043332">
    <property type="term" value="C:mating projection tip"/>
    <property type="evidence" value="ECO:0007669"/>
    <property type="project" value="TreeGrafter"/>
</dbReference>
<dbReference type="PANTHER" id="PTHR47339:SF1">
    <property type="entry name" value="CELL DIVISION CONTROL PROTEIN 24"/>
    <property type="match status" value="1"/>
</dbReference>
<sequence length="801" mass="90451">MNKRSVAKEHLHYQCSVLKKKFSLIPGMELYLSSSFNQAEQCCEQQALALSQDSSKENRLNSEYRSSVISSGFSIHSDNSVEANGNSNGAQNNSSSTLMPNGNSSVANYNKKLTNNNIFTFTAGVLPANISVDPVTQVWKLFQRGDPLCLLFNKVCKDYQIPIQPSSNGDDMKTCKKAVYDFIIAVTLHIDLSKLSNSNSDTNTLDDDDEDEPEMFTISNVFSDSTSDLLKVINVVNRLMDLDKAFFKLDDNFTVPDIVINDDRSKAFKELVETERKFVSDLELLQKYKQQLVNAEIITNEQIQILLPNINEIIEFQRRLLNGLECNVNVPYKYQRIGSIFIHASNGPFKSYEPWTIAQLQAIELVTKEAANLRRSLSLLDPGFELQSFLIKPIQRLCKYPLLLDQMIKYSPESLEDPTPLATFGELLLARQAMKEVANEINEAQRRAENVEFLRNLTDRVQNWRGFELRDQGNLLYHGTVGVRDQDNEKEYQAYLFERIIFFFVDTANPGNTENNSSTSSNKKMREILSSRKKSQASTSTANLLENLNSTRDKSVLELKGRVYISEIYNFSTANVNNGYTLMISWSGRKENGSFTLRYKTEEARNQWEHYLRQLKTADNNNSTVVSKRVRDSHGSQATNDSYDLTAAYLASSDANSSRSSSGSQYQRHHSSSSTLSMLKGARRSKSNGTIESSYGNGSSSRRGSVHQDTPVVGIKLIYNKIEIPGLLNVSQYIAFPDLQERISILISLSQVVTEDIVVNKMKYKDEDGDFVVLELADDWNLAVDMLQEMAQANALTIFVL</sequence>
<dbReference type="GO" id="GO:0005634">
    <property type="term" value="C:nucleus"/>
    <property type="evidence" value="ECO:0007669"/>
    <property type="project" value="TreeGrafter"/>
</dbReference>
<proteinExistence type="predicted"/>
<feature type="coiled-coil region" evidence="1">
    <location>
        <begin position="427"/>
        <end position="454"/>
    </location>
</feature>
<feature type="compositionally biased region" description="Low complexity" evidence="2">
    <location>
        <begin position="656"/>
        <end position="666"/>
    </location>
</feature>
<organism evidence="5 6">
    <name type="scientific">Scheffersomyces spartinae</name>
    <dbReference type="NCBI Taxonomy" id="45513"/>
    <lineage>
        <taxon>Eukaryota</taxon>
        <taxon>Fungi</taxon>
        <taxon>Dikarya</taxon>
        <taxon>Ascomycota</taxon>
        <taxon>Saccharomycotina</taxon>
        <taxon>Pichiomycetes</taxon>
        <taxon>Debaryomycetaceae</taxon>
        <taxon>Scheffersomyces</taxon>
    </lineage>
</organism>
<dbReference type="CDD" id="cd00160">
    <property type="entry name" value="RhoGEF"/>
    <property type="match status" value="1"/>
</dbReference>
<feature type="region of interest" description="Disordered" evidence="2">
    <location>
        <begin position="620"/>
        <end position="639"/>
    </location>
</feature>
<accession>A0A9P7VCA6</accession>
<evidence type="ECO:0000313" key="5">
    <source>
        <dbReference type="EMBL" id="KAG7195232.1"/>
    </source>
</evidence>
<dbReference type="Gene3D" id="2.30.29.30">
    <property type="entry name" value="Pleckstrin-homology domain (PH domain)/Phosphotyrosine-binding domain (PTB)"/>
    <property type="match status" value="1"/>
</dbReference>
<evidence type="ECO:0000256" key="2">
    <source>
        <dbReference type="SAM" id="MobiDB-lite"/>
    </source>
</evidence>
<dbReference type="CDD" id="cd13246">
    <property type="entry name" value="PH_Scd1"/>
    <property type="match status" value="1"/>
</dbReference>
<dbReference type="GO" id="GO:0030010">
    <property type="term" value="P:establishment of cell polarity"/>
    <property type="evidence" value="ECO:0007669"/>
    <property type="project" value="TreeGrafter"/>
</dbReference>
<evidence type="ECO:0000259" key="3">
    <source>
        <dbReference type="PROSITE" id="PS50003"/>
    </source>
</evidence>
<comment type="caution">
    <text evidence="5">The sequence shown here is derived from an EMBL/GenBank/DDBJ whole genome shotgun (WGS) entry which is preliminary data.</text>
</comment>
<evidence type="ECO:0000259" key="4">
    <source>
        <dbReference type="PROSITE" id="PS50010"/>
    </source>
</evidence>
<feature type="region of interest" description="Disordered" evidence="2">
    <location>
        <begin position="512"/>
        <end position="540"/>
    </location>
</feature>
<dbReference type="Proteomes" id="UP000790833">
    <property type="component" value="Unassembled WGS sequence"/>
</dbReference>
<dbReference type="GO" id="GO:0005737">
    <property type="term" value="C:cytoplasm"/>
    <property type="evidence" value="ECO:0007669"/>
    <property type="project" value="TreeGrafter"/>
</dbReference>
<dbReference type="InterPro" id="IPR053026">
    <property type="entry name" value="CDC42_GEF"/>
</dbReference>
<dbReference type="InterPro" id="IPR000219">
    <property type="entry name" value="DH_dom"/>
</dbReference>
<dbReference type="GeneID" id="66117132"/>
<gene>
    <name evidence="5" type="ORF">KQ657_003758</name>
</gene>
<dbReference type="OrthoDB" id="1594986at2759"/>
<name>A0A9P7VCA6_9ASCO</name>
<dbReference type="InterPro" id="IPR011993">
    <property type="entry name" value="PH-like_dom_sf"/>
</dbReference>
<dbReference type="InterPro" id="IPR001331">
    <property type="entry name" value="GDS_CDC24_CS"/>
</dbReference>
<dbReference type="PROSITE" id="PS50010">
    <property type="entry name" value="DH_2"/>
    <property type="match status" value="1"/>
</dbReference>
<dbReference type="SUPFAM" id="SSF54277">
    <property type="entry name" value="CAD &amp; PB1 domains"/>
    <property type="match status" value="1"/>
</dbReference>
<dbReference type="InterPro" id="IPR033511">
    <property type="entry name" value="Cdc24/Scd1_PH_dom"/>
</dbReference>
<dbReference type="AlphaFoldDB" id="A0A9P7VCA6"/>
<dbReference type="PROSITE" id="PS00741">
    <property type="entry name" value="DH_1"/>
    <property type="match status" value="1"/>
</dbReference>
<evidence type="ECO:0000313" key="6">
    <source>
        <dbReference type="Proteomes" id="UP000790833"/>
    </source>
</evidence>
<dbReference type="SMART" id="SM00325">
    <property type="entry name" value="RhoGEF"/>
    <property type="match status" value="1"/>
</dbReference>
<dbReference type="Pfam" id="PF06395">
    <property type="entry name" value="CDC24"/>
    <property type="match status" value="2"/>
</dbReference>
<dbReference type="InterPro" id="IPR001849">
    <property type="entry name" value="PH_domain"/>
</dbReference>
<dbReference type="SUPFAM" id="SSF50729">
    <property type="entry name" value="PH domain-like"/>
    <property type="match status" value="1"/>
</dbReference>
<dbReference type="GO" id="GO:0031106">
    <property type="term" value="P:septin ring organization"/>
    <property type="evidence" value="ECO:0007669"/>
    <property type="project" value="TreeGrafter"/>
</dbReference>
<feature type="domain" description="PH" evidence="3">
    <location>
        <begin position="468"/>
        <end position="617"/>
    </location>
</feature>
<dbReference type="InterPro" id="IPR010481">
    <property type="entry name" value="Cdc24/Scd1_N"/>
</dbReference>
<protein>
    <submittedName>
        <fullName evidence="5">Uncharacterized protein</fullName>
    </submittedName>
</protein>